<dbReference type="EMBL" id="SSTD01012353">
    <property type="protein sequence ID" value="TYK08765.1"/>
    <property type="molecule type" value="Genomic_DNA"/>
</dbReference>
<sequence>MLVSTICFDGPTLNWYRSQEEREKFVSWTNLKERLLVRFQSTREGTVCGQFLRIQQETTMEEYRNRFDKLVAPLSDLEDRVVEETFMTGQFPWIRA</sequence>
<dbReference type="Pfam" id="PF03732">
    <property type="entry name" value="Retrotrans_gag"/>
    <property type="match status" value="1"/>
</dbReference>
<proteinExistence type="predicted"/>
<protein>
    <submittedName>
        <fullName evidence="2">Transposon Tf2-1 polyprotein isoform X1</fullName>
    </submittedName>
</protein>
<dbReference type="AlphaFoldDB" id="A0A5A7TBI6"/>
<organism evidence="2 4">
    <name type="scientific">Cucumis melo var. makuwa</name>
    <name type="common">Oriental melon</name>
    <dbReference type="NCBI Taxonomy" id="1194695"/>
    <lineage>
        <taxon>Eukaryota</taxon>
        <taxon>Viridiplantae</taxon>
        <taxon>Streptophyta</taxon>
        <taxon>Embryophyta</taxon>
        <taxon>Tracheophyta</taxon>
        <taxon>Spermatophyta</taxon>
        <taxon>Magnoliopsida</taxon>
        <taxon>eudicotyledons</taxon>
        <taxon>Gunneridae</taxon>
        <taxon>Pentapetalae</taxon>
        <taxon>rosids</taxon>
        <taxon>fabids</taxon>
        <taxon>Cucurbitales</taxon>
        <taxon>Cucurbitaceae</taxon>
        <taxon>Benincaseae</taxon>
        <taxon>Cucumis</taxon>
    </lineage>
</organism>
<evidence type="ECO:0000313" key="2">
    <source>
        <dbReference type="EMBL" id="KAA0040680.1"/>
    </source>
</evidence>
<feature type="domain" description="Retrotransposon gag" evidence="1">
    <location>
        <begin position="5"/>
        <end position="89"/>
    </location>
</feature>
<dbReference type="Proteomes" id="UP000321393">
    <property type="component" value="Unassembled WGS sequence"/>
</dbReference>
<dbReference type="OrthoDB" id="913048at2759"/>
<dbReference type="InterPro" id="IPR005162">
    <property type="entry name" value="Retrotrans_gag_dom"/>
</dbReference>
<evidence type="ECO:0000259" key="1">
    <source>
        <dbReference type="Pfam" id="PF03732"/>
    </source>
</evidence>
<reference evidence="4 5" key="1">
    <citation type="submission" date="2019-08" db="EMBL/GenBank/DDBJ databases">
        <title>Draft genome sequences of two oriental melons (Cucumis melo L. var makuwa).</title>
        <authorList>
            <person name="Kwon S.-Y."/>
        </authorList>
    </citation>
    <scope>NUCLEOTIDE SEQUENCE [LARGE SCALE GENOMIC DNA]</scope>
    <source>
        <strain evidence="5">cv. Chang Bougi</strain>
        <strain evidence="4">cv. SW 3</strain>
        <tissue evidence="2">Leaf</tissue>
    </source>
</reference>
<evidence type="ECO:0000313" key="4">
    <source>
        <dbReference type="Proteomes" id="UP000321393"/>
    </source>
</evidence>
<accession>A0A5A7TBI6</accession>
<dbReference type="EMBL" id="SSTE01017176">
    <property type="protein sequence ID" value="KAA0040680.1"/>
    <property type="molecule type" value="Genomic_DNA"/>
</dbReference>
<comment type="caution">
    <text evidence="2">The sequence shown here is derived from an EMBL/GenBank/DDBJ whole genome shotgun (WGS) entry which is preliminary data.</text>
</comment>
<evidence type="ECO:0000313" key="5">
    <source>
        <dbReference type="Proteomes" id="UP000321947"/>
    </source>
</evidence>
<dbReference type="Proteomes" id="UP000321947">
    <property type="component" value="Unassembled WGS sequence"/>
</dbReference>
<gene>
    <name evidence="3" type="ORF">E5676_scaffold534G00160</name>
    <name evidence="2" type="ORF">E6C27_scaffold540G00190</name>
</gene>
<evidence type="ECO:0000313" key="3">
    <source>
        <dbReference type="EMBL" id="TYK08765.1"/>
    </source>
</evidence>
<name>A0A5A7TBI6_CUCMM</name>